<dbReference type="SUPFAM" id="SSF88713">
    <property type="entry name" value="Glycoside hydrolase/deacetylase"/>
    <property type="match status" value="1"/>
</dbReference>
<comment type="catalytic activity">
    <reaction evidence="7">
        <text>4-deoxy-4-formamido-alpha-L-arabinopyranosyl di-trans,octa-cis-undecaprenyl phosphate + H2O = 4-amino-4-deoxy-alpha-L-arabinopyranosyl di-trans,octa-cis-undecaprenyl phosphate + formate</text>
        <dbReference type="Rhea" id="RHEA:27734"/>
        <dbReference type="ChEBI" id="CHEBI:15377"/>
        <dbReference type="ChEBI" id="CHEBI:15740"/>
        <dbReference type="ChEBI" id="CHEBI:58909"/>
        <dbReference type="ChEBI" id="CHEBI:60463"/>
        <dbReference type="EC" id="3.5.1.n3"/>
    </reaction>
</comment>
<dbReference type="EC" id="3.5.1.n3" evidence="7"/>
<dbReference type="InterPro" id="IPR050248">
    <property type="entry name" value="Polysacc_deacetylase_ArnD"/>
</dbReference>
<feature type="domain" description="NodB homology" evidence="8">
    <location>
        <begin position="7"/>
        <end position="262"/>
    </location>
</feature>
<dbReference type="HAMAP" id="MF_01870">
    <property type="entry name" value="ArnD"/>
    <property type="match status" value="1"/>
</dbReference>
<dbReference type="GO" id="GO:0036108">
    <property type="term" value="P:4-amino-4-deoxy-alpha-L-arabinopyranosyl undecaprenyl phosphate biosynthetic process"/>
    <property type="evidence" value="ECO:0007669"/>
    <property type="project" value="UniProtKB-UniRule"/>
</dbReference>
<gene>
    <name evidence="7" type="primary">arnD</name>
    <name evidence="9" type="ORF">EXU30_10560</name>
</gene>
<dbReference type="EMBL" id="CP036200">
    <property type="protein sequence ID" value="QBF83089.1"/>
    <property type="molecule type" value="Genomic_DNA"/>
</dbReference>
<keyword evidence="1 7" id="KW-0444">Lipid biosynthesis</keyword>
<accession>A0A411PHL5</accession>
<proteinExistence type="inferred from homology"/>
<evidence type="ECO:0000256" key="7">
    <source>
        <dbReference type="HAMAP-Rule" id="MF_01870"/>
    </source>
</evidence>
<keyword evidence="2 7" id="KW-0441">Lipid A biosynthesis</keyword>
<dbReference type="Gene3D" id="3.20.20.370">
    <property type="entry name" value="Glycoside hydrolase/deacetylase"/>
    <property type="match status" value="1"/>
</dbReference>
<dbReference type="OrthoDB" id="5589314at2"/>
<dbReference type="GO" id="GO:0016020">
    <property type="term" value="C:membrane"/>
    <property type="evidence" value="ECO:0007669"/>
    <property type="project" value="GOC"/>
</dbReference>
<name>A0A411PHL5_9GAMM</name>
<evidence type="ECO:0000313" key="10">
    <source>
        <dbReference type="Proteomes" id="UP000291106"/>
    </source>
</evidence>
<evidence type="ECO:0000313" key="9">
    <source>
        <dbReference type="EMBL" id="QBF83089.1"/>
    </source>
</evidence>
<dbReference type="InterPro" id="IPR023557">
    <property type="entry name" value="ArnD"/>
</dbReference>
<dbReference type="GO" id="GO:0016811">
    <property type="term" value="F:hydrolase activity, acting on carbon-nitrogen (but not peptide) bonds, in linear amides"/>
    <property type="evidence" value="ECO:0007669"/>
    <property type="project" value="UniProtKB-UniRule"/>
</dbReference>
<keyword evidence="6 7" id="KW-0046">Antibiotic resistance</keyword>
<dbReference type="AlphaFoldDB" id="A0A411PHL5"/>
<comment type="pathway">
    <text evidence="7">Glycolipid biosynthesis; 4-amino-4-deoxy-alpha-L-arabinose undecaprenyl phosphate biosynthesis; 4-amino-4-deoxy-alpha-L-arabinose undecaprenyl phosphate from UDP-4-deoxy-4-formamido-beta-L-arabinose and undecaprenyl phosphate: step 2/2.</text>
</comment>
<dbReference type="InterPro" id="IPR002509">
    <property type="entry name" value="NODB_dom"/>
</dbReference>
<keyword evidence="5 7" id="KW-0443">Lipid metabolism</keyword>
<keyword evidence="3 7" id="KW-0378">Hydrolase</keyword>
<dbReference type="RefSeq" id="WP_130599864.1">
    <property type="nucleotide sequence ID" value="NZ_CP036200.1"/>
</dbReference>
<dbReference type="UniPathway" id="UPA00036">
    <property type="reaction ID" value="UER00496"/>
</dbReference>
<keyword evidence="4 7" id="KW-0448">Lipopolysaccharide biosynthesis</keyword>
<protein>
    <recommendedName>
        <fullName evidence="7">Probable 4-deoxy-4-formamido-L-arabinose-phosphoundecaprenol deformylase ArnD</fullName>
        <ecNumber evidence="7">3.5.1.n3</ecNumber>
    </recommendedName>
</protein>
<evidence type="ECO:0000256" key="1">
    <source>
        <dbReference type="ARBA" id="ARBA00022516"/>
    </source>
</evidence>
<evidence type="ECO:0000256" key="6">
    <source>
        <dbReference type="ARBA" id="ARBA00023251"/>
    </source>
</evidence>
<dbReference type="PROSITE" id="PS51677">
    <property type="entry name" value="NODB"/>
    <property type="match status" value="1"/>
</dbReference>
<reference evidence="9 10" key="1">
    <citation type="submission" date="2019-02" db="EMBL/GenBank/DDBJ databases">
        <title>Shewanella sp. D4-2 isolated from Dokdo Island.</title>
        <authorList>
            <person name="Baek K."/>
        </authorList>
    </citation>
    <scope>NUCLEOTIDE SEQUENCE [LARGE SCALE GENOMIC DNA]</scope>
    <source>
        <strain evidence="9 10">D4-2</strain>
    </source>
</reference>
<dbReference type="CDD" id="cd10939">
    <property type="entry name" value="CE4_ArnD"/>
    <property type="match status" value="1"/>
</dbReference>
<sequence length="306" mass="34404">MSQGSVTKVGLRIDVDTFRGTRLGVPKLLELFAKHDVKASFYFTVGPDNMGRHIWRLLRPAFLKKMLRSKAASLYGWDILIRGTIWPGPVIGKKLKHIIKDTQLAGHEMGLHAWDHHKWQMKTDTMSANELHSEIKKGHDLLSQITGEAPTTSAVAGWRCNEQTLVEKQKFAFNYNSDCRGESIFSPGEGLAPQIPVTLPTYDELIGQGNVTADNYNDEIIKLIKPNQLNVYTIHAEVEGIVCAQMFEDLLIKAKANKIEFVPLVELLDDYDQQNLPQDTIVNVALEGREGWLSHQRSMVEKTASS</sequence>
<comment type="similarity">
    <text evidence="7">Belongs to the polysaccharide deacetylase family. ArnD deformylase subfamily.</text>
</comment>
<evidence type="ECO:0000259" key="8">
    <source>
        <dbReference type="PROSITE" id="PS51677"/>
    </source>
</evidence>
<dbReference type="InterPro" id="IPR011330">
    <property type="entry name" value="Glyco_hydro/deAcase_b/a-brl"/>
</dbReference>
<dbReference type="PANTHER" id="PTHR10587">
    <property type="entry name" value="GLYCOSYL TRANSFERASE-RELATED"/>
    <property type="match status" value="1"/>
</dbReference>
<dbReference type="Proteomes" id="UP000291106">
    <property type="component" value="Chromosome"/>
</dbReference>
<dbReference type="Pfam" id="PF01522">
    <property type="entry name" value="Polysacc_deac_1"/>
    <property type="match status" value="1"/>
</dbReference>
<evidence type="ECO:0000256" key="5">
    <source>
        <dbReference type="ARBA" id="ARBA00023098"/>
    </source>
</evidence>
<dbReference type="GO" id="GO:0009245">
    <property type="term" value="P:lipid A biosynthetic process"/>
    <property type="evidence" value="ECO:0007669"/>
    <property type="project" value="UniProtKB-UniRule"/>
</dbReference>
<dbReference type="NCBIfam" id="NF011923">
    <property type="entry name" value="PRK15394.1"/>
    <property type="match status" value="1"/>
</dbReference>
<comment type="pathway">
    <text evidence="7">Bacterial outer membrane biogenesis; lipopolysaccharide biosynthesis.</text>
</comment>
<dbReference type="UniPathway" id="UPA00030"/>
<organism evidence="9 10">
    <name type="scientific">Shewanella maritima</name>
    <dbReference type="NCBI Taxonomy" id="2520507"/>
    <lineage>
        <taxon>Bacteria</taxon>
        <taxon>Pseudomonadati</taxon>
        <taxon>Pseudomonadota</taxon>
        <taxon>Gammaproteobacteria</taxon>
        <taxon>Alteromonadales</taxon>
        <taxon>Shewanellaceae</taxon>
        <taxon>Shewanella</taxon>
    </lineage>
</organism>
<dbReference type="GO" id="GO:0009103">
    <property type="term" value="P:lipopolysaccharide biosynthetic process"/>
    <property type="evidence" value="ECO:0007669"/>
    <property type="project" value="UniProtKB-UniRule"/>
</dbReference>
<dbReference type="KEGG" id="smai:EXU30_10560"/>
<keyword evidence="10" id="KW-1185">Reference proteome</keyword>
<evidence type="ECO:0000256" key="3">
    <source>
        <dbReference type="ARBA" id="ARBA00022801"/>
    </source>
</evidence>
<dbReference type="GO" id="GO:0046677">
    <property type="term" value="P:response to antibiotic"/>
    <property type="evidence" value="ECO:0007669"/>
    <property type="project" value="UniProtKB-KW"/>
</dbReference>
<comment type="function">
    <text evidence="7">Catalyzes the deformylation of 4-deoxy-4-formamido-L-arabinose-phosphoundecaprenol to 4-amino-4-deoxy-L-arabinose-phosphoundecaprenol. The modified arabinose is attached to lipid A and is required for resistance to polymyxin and cationic antimicrobial peptides.</text>
</comment>
<evidence type="ECO:0000256" key="4">
    <source>
        <dbReference type="ARBA" id="ARBA00022985"/>
    </source>
</evidence>
<evidence type="ECO:0000256" key="2">
    <source>
        <dbReference type="ARBA" id="ARBA00022556"/>
    </source>
</evidence>
<dbReference type="PANTHER" id="PTHR10587:SF137">
    <property type="entry name" value="4-DEOXY-4-FORMAMIDO-L-ARABINOSE-PHOSPHOUNDECAPRENOL DEFORMYLASE ARND-RELATED"/>
    <property type="match status" value="1"/>
</dbReference>